<evidence type="ECO:0000256" key="1">
    <source>
        <dbReference type="SAM" id="SignalP"/>
    </source>
</evidence>
<sequence>MKTFHILLTLIFALCLAGCRDSSSSQGQIESGSATSRYTEVPRDASGYSNTIPASPAAAETREGKTYSIYVEGPQTGDVIAFTVFEPSVFTGGEKYPLLLYGHGGGDSRATDRNNPALVYSPFNDNIKLFLDNGYGVVSMDQRGHGESGGTIRVMDPDYEGLNLIAILNWVEANLDWLAYGPSVDGSDPNNLLLGAIGASYGGGFQLLLNNIDPQRRLDAIVPESTWYDMRNSIMPNGVAKSTWGSFLLLSLTRAGSEFDRNHADPYVTDLFVDMMSGRPLTEDQDDFLYYHGNSYFCGDRVIASNAGLPPLFARESPPPVHALFFQGMRDTLFTFNEAFNNYQCMRDAGGEVYLMSHQSGHNATPVVLDAGLRPVPFNPEQPGPPLNSYNSDCGERDLHDTSLAFFDRHFKGVGKEQPFLPKPVCVSLDQGDAIWLDTVVHGEAGQPIEIISTPVLAGVGGAPVVAEPSLVIDSADQVLAGIPELDVTLQAALPADTGVPIIFAGIGIMRANNPGIWQLADNQITPLRGTGEHRISMNGIGERLQAGDRVALLLYGSHDQYPYTGSVNGHEPTVMPVTVVGRLWLPVVRDTKTSAP</sequence>
<name>A0A7W4W1Z2_9GAMM</name>
<protein>
    <submittedName>
        <fullName evidence="3">ABC-2 type transport system ATP-binding protein</fullName>
    </submittedName>
</protein>
<gene>
    <name evidence="3" type="ORF">FHR99_000061</name>
</gene>
<dbReference type="InterPro" id="IPR000383">
    <property type="entry name" value="Xaa-Pro-like_dom"/>
</dbReference>
<dbReference type="Gene3D" id="3.40.50.1820">
    <property type="entry name" value="alpha/beta hydrolase"/>
    <property type="match status" value="1"/>
</dbReference>
<keyword evidence="3" id="KW-0547">Nucleotide-binding</keyword>
<dbReference type="SUPFAM" id="SSF53474">
    <property type="entry name" value="alpha/beta-Hydrolases"/>
    <property type="match status" value="1"/>
</dbReference>
<dbReference type="Proteomes" id="UP000537130">
    <property type="component" value="Unassembled WGS sequence"/>
</dbReference>
<evidence type="ECO:0000313" key="4">
    <source>
        <dbReference type="Proteomes" id="UP000537130"/>
    </source>
</evidence>
<keyword evidence="1" id="KW-0732">Signal</keyword>
<keyword evidence="4" id="KW-1185">Reference proteome</keyword>
<evidence type="ECO:0000259" key="2">
    <source>
        <dbReference type="Pfam" id="PF02129"/>
    </source>
</evidence>
<organism evidence="3 4">
    <name type="scientific">Litorivivens lipolytica</name>
    <dbReference type="NCBI Taxonomy" id="1524264"/>
    <lineage>
        <taxon>Bacteria</taxon>
        <taxon>Pseudomonadati</taxon>
        <taxon>Pseudomonadota</taxon>
        <taxon>Gammaproteobacteria</taxon>
        <taxon>Litorivivens</taxon>
    </lineage>
</organism>
<dbReference type="AlphaFoldDB" id="A0A7W4W1Z2"/>
<dbReference type="GO" id="GO:0005524">
    <property type="term" value="F:ATP binding"/>
    <property type="evidence" value="ECO:0007669"/>
    <property type="project" value="UniProtKB-KW"/>
</dbReference>
<evidence type="ECO:0000313" key="3">
    <source>
        <dbReference type="EMBL" id="MBB3045825.1"/>
    </source>
</evidence>
<dbReference type="EMBL" id="JACHWY010000001">
    <property type="protein sequence ID" value="MBB3045825.1"/>
    <property type="molecule type" value="Genomic_DNA"/>
</dbReference>
<reference evidence="3 4" key="1">
    <citation type="submission" date="2020-08" db="EMBL/GenBank/DDBJ databases">
        <title>Genomic Encyclopedia of Type Strains, Phase III (KMG-III): the genomes of soil and plant-associated and newly described type strains.</title>
        <authorList>
            <person name="Whitman W."/>
        </authorList>
    </citation>
    <scope>NUCLEOTIDE SEQUENCE [LARGE SCALE GENOMIC DNA]</scope>
    <source>
        <strain evidence="3 4">CECT 8654</strain>
    </source>
</reference>
<proteinExistence type="predicted"/>
<accession>A0A7W4W1Z2</accession>
<feature type="chain" id="PRO_5031280503" evidence="1">
    <location>
        <begin position="18"/>
        <end position="597"/>
    </location>
</feature>
<feature type="signal peptide" evidence="1">
    <location>
        <begin position="1"/>
        <end position="17"/>
    </location>
</feature>
<dbReference type="GO" id="GO:0016787">
    <property type="term" value="F:hydrolase activity"/>
    <property type="evidence" value="ECO:0007669"/>
    <property type="project" value="InterPro"/>
</dbReference>
<feature type="domain" description="Xaa-Pro dipeptidyl-peptidase-like" evidence="2">
    <location>
        <begin position="77"/>
        <end position="362"/>
    </location>
</feature>
<dbReference type="RefSeq" id="WP_183408550.1">
    <property type="nucleotide sequence ID" value="NZ_JACHWY010000001.1"/>
</dbReference>
<dbReference type="Pfam" id="PF02129">
    <property type="entry name" value="Peptidase_S15"/>
    <property type="match status" value="1"/>
</dbReference>
<dbReference type="InterPro" id="IPR029058">
    <property type="entry name" value="AB_hydrolase_fold"/>
</dbReference>
<keyword evidence="3" id="KW-0067">ATP-binding</keyword>
<comment type="caution">
    <text evidence="3">The sequence shown here is derived from an EMBL/GenBank/DDBJ whole genome shotgun (WGS) entry which is preliminary data.</text>
</comment>